<evidence type="ECO:0000256" key="1">
    <source>
        <dbReference type="ARBA" id="ARBA00022723"/>
    </source>
</evidence>
<dbReference type="InterPro" id="IPR019734">
    <property type="entry name" value="TPR_rpt"/>
</dbReference>
<dbReference type="PROSITE" id="PS50005">
    <property type="entry name" value="TPR"/>
    <property type="match status" value="1"/>
</dbReference>
<sequence length="385" mass="44440">MSLVIWFIVAGCIAVIAILVIIWSVRSWGARGERRVSAYVDALHRLLDGDEKMAMERLKVAVQQEPNNVDAYLRLGDLLRSRGHLERALQLHHHLTVRRGLPPSQERAIWRSVARDYIGLNRPQKAIAVLTELTSRFDRDDIEAHEMLLGLYEGERRWDEAFREQQKILQAKRQKSPHRLALYHAYVAREELADENLEAAERNCKKALRIDRRCVSALLCLGDVQYRQGEVKEAVRTWCRIVKEVPELAHVTFRRLEQAYFERGKFGEIIEVYDALLAKDSRNVRALLAKAKIHERKGEEEEAFEALRRVLEIEPNSRAALVALLELYIKVGDIRAAVTQAHSLVELLHAQADSFRCSSCGYRTTEALWRCPNCRQWETFFSPSP</sequence>
<evidence type="ECO:0000256" key="3">
    <source>
        <dbReference type="ARBA" id="ARBA00022803"/>
    </source>
</evidence>
<protein>
    <recommendedName>
        <fullName evidence="6">LapB rubredoxin metal binding domain-containing protein</fullName>
    </recommendedName>
</protein>
<keyword evidence="3 4" id="KW-0802">TPR repeat</keyword>
<dbReference type="InterPro" id="IPR051012">
    <property type="entry name" value="CellSynth/LPSAsmb/PSIAsmb"/>
</dbReference>
<dbReference type="Proteomes" id="UP000052008">
    <property type="component" value="Unassembled WGS sequence"/>
</dbReference>
<dbReference type="GO" id="GO:0046872">
    <property type="term" value="F:metal ion binding"/>
    <property type="evidence" value="ECO:0007669"/>
    <property type="project" value="UniProtKB-KW"/>
</dbReference>
<keyword evidence="5" id="KW-1133">Transmembrane helix</keyword>
<gene>
    <name evidence="7" type="ORF">AMJ39_06130</name>
</gene>
<evidence type="ECO:0000256" key="2">
    <source>
        <dbReference type="ARBA" id="ARBA00022737"/>
    </source>
</evidence>
<keyword evidence="5" id="KW-0812">Transmembrane</keyword>
<dbReference type="Pfam" id="PF18073">
    <property type="entry name" value="Zn_ribbon_LapB"/>
    <property type="match status" value="1"/>
</dbReference>
<dbReference type="InterPro" id="IPR041166">
    <property type="entry name" value="Rubredoxin_2"/>
</dbReference>
<proteinExistence type="predicted"/>
<feature type="transmembrane region" description="Helical" evidence="5">
    <location>
        <begin position="6"/>
        <end position="25"/>
    </location>
</feature>
<reference evidence="7 8" key="1">
    <citation type="journal article" date="2015" name="Microbiome">
        <title>Genomic resolution of linkages in carbon, nitrogen, and sulfur cycling among widespread estuary sediment bacteria.</title>
        <authorList>
            <person name="Baker B.J."/>
            <person name="Lazar C.S."/>
            <person name="Teske A.P."/>
            <person name="Dick G.J."/>
        </authorList>
    </citation>
    <scope>NUCLEOTIDE SEQUENCE [LARGE SCALE GENOMIC DNA]</scope>
    <source>
        <strain evidence="7">DG_24</strain>
    </source>
</reference>
<feature type="repeat" description="TPR" evidence="4">
    <location>
        <begin position="284"/>
        <end position="317"/>
    </location>
</feature>
<organism evidence="7 8">
    <name type="scientific">candidate division TA06 bacterium DG_24</name>
    <dbReference type="NCBI Taxonomy" id="1703770"/>
    <lineage>
        <taxon>Bacteria</taxon>
        <taxon>Bacteria division TA06</taxon>
    </lineage>
</organism>
<feature type="domain" description="LapB rubredoxin metal binding" evidence="6">
    <location>
        <begin position="355"/>
        <end position="380"/>
    </location>
</feature>
<dbReference type="AlphaFoldDB" id="A0A0S7WS75"/>
<name>A0A0S7WS75_UNCT6</name>
<dbReference type="SUPFAM" id="SSF48452">
    <property type="entry name" value="TPR-like"/>
    <property type="match status" value="1"/>
</dbReference>
<dbReference type="Pfam" id="PF13432">
    <property type="entry name" value="TPR_16"/>
    <property type="match status" value="2"/>
</dbReference>
<keyword evidence="1" id="KW-0479">Metal-binding</keyword>
<evidence type="ECO:0000256" key="4">
    <source>
        <dbReference type="PROSITE-ProRule" id="PRU00339"/>
    </source>
</evidence>
<dbReference type="STRING" id="1703770.AMJ39_06130"/>
<dbReference type="InterPro" id="IPR011990">
    <property type="entry name" value="TPR-like_helical_dom_sf"/>
</dbReference>
<dbReference type="PANTHER" id="PTHR45586">
    <property type="entry name" value="TPR REPEAT-CONTAINING PROTEIN PA4667"/>
    <property type="match status" value="1"/>
</dbReference>
<dbReference type="Pfam" id="PF13431">
    <property type="entry name" value="TPR_17"/>
    <property type="match status" value="1"/>
</dbReference>
<evidence type="ECO:0000256" key="5">
    <source>
        <dbReference type="SAM" id="Phobius"/>
    </source>
</evidence>
<comment type="caution">
    <text evidence="7">The sequence shown here is derived from an EMBL/GenBank/DDBJ whole genome shotgun (WGS) entry which is preliminary data.</text>
</comment>
<dbReference type="Gene3D" id="1.25.40.10">
    <property type="entry name" value="Tetratricopeptide repeat domain"/>
    <property type="match status" value="2"/>
</dbReference>
<accession>A0A0S7WS75</accession>
<keyword evidence="2" id="KW-0677">Repeat</keyword>
<evidence type="ECO:0000313" key="7">
    <source>
        <dbReference type="EMBL" id="KPJ53040.1"/>
    </source>
</evidence>
<dbReference type="SMART" id="SM00028">
    <property type="entry name" value="TPR"/>
    <property type="match status" value="4"/>
</dbReference>
<evidence type="ECO:0000313" key="8">
    <source>
        <dbReference type="Proteomes" id="UP000052008"/>
    </source>
</evidence>
<dbReference type="PANTHER" id="PTHR45586:SF1">
    <property type="entry name" value="LIPOPOLYSACCHARIDE ASSEMBLY PROTEIN B"/>
    <property type="match status" value="1"/>
</dbReference>
<dbReference type="EMBL" id="LIZS01000032">
    <property type="protein sequence ID" value="KPJ53040.1"/>
    <property type="molecule type" value="Genomic_DNA"/>
</dbReference>
<evidence type="ECO:0000259" key="6">
    <source>
        <dbReference type="Pfam" id="PF18073"/>
    </source>
</evidence>
<keyword evidence="5" id="KW-0472">Membrane</keyword>